<dbReference type="AlphaFoldDB" id="A0A1N7LTF0"/>
<reference evidence="1 2" key="1">
    <citation type="submission" date="2017-01" db="EMBL/GenBank/DDBJ databases">
        <authorList>
            <person name="Mah S.A."/>
            <person name="Swanson W.J."/>
            <person name="Moy G.W."/>
            <person name="Vacquier V.D."/>
        </authorList>
    </citation>
    <scope>NUCLEOTIDE SEQUENCE [LARGE SCALE GENOMIC DNA]</scope>
    <source>
        <strain evidence="1 2">DSM 11589</strain>
    </source>
</reference>
<organism evidence="1 2">
    <name type="scientific">Insolitispirillum peregrinum</name>
    <dbReference type="NCBI Taxonomy" id="80876"/>
    <lineage>
        <taxon>Bacteria</taxon>
        <taxon>Pseudomonadati</taxon>
        <taxon>Pseudomonadota</taxon>
        <taxon>Alphaproteobacteria</taxon>
        <taxon>Rhodospirillales</taxon>
        <taxon>Novispirillaceae</taxon>
        <taxon>Insolitispirillum</taxon>
    </lineage>
</organism>
<name>A0A1N7LTF0_9PROT</name>
<accession>A0A1N7LTF0</accession>
<dbReference type="InterPro" id="IPR009363">
    <property type="entry name" value="Phage_Mu_Gp16"/>
</dbReference>
<evidence type="ECO:0008006" key="3">
    <source>
        <dbReference type="Google" id="ProtNLM"/>
    </source>
</evidence>
<dbReference type="Pfam" id="PF06252">
    <property type="entry name" value="GemA"/>
    <property type="match status" value="1"/>
</dbReference>
<dbReference type="EMBL" id="FTOA01000003">
    <property type="protein sequence ID" value="SIS76981.1"/>
    <property type="molecule type" value="Genomic_DNA"/>
</dbReference>
<dbReference type="Proteomes" id="UP000185678">
    <property type="component" value="Unassembled WGS sequence"/>
</dbReference>
<dbReference type="OrthoDB" id="7353918at2"/>
<sequence>MTMDRAKAMRQIHALRRKITGLDDDTAWRALLARHGSDSLRAMTDAQIGTVARTLSGMVPRTNTSTATRAQLAKLSALGRAKGWGADGDVLADPAMLAFVRRTAHVDHPRWLTVRQASDCITGLERWQT</sequence>
<protein>
    <recommendedName>
        <fullName evidence="3">Mu-like prophage protein gp16</fullName>
    </recommendedName>
</protein>
<gene>
    <name evidence="1" type="ORF">SAMN05421779_103539</name>
</gene>
<evidence type="ECO:0000313" key="2">
    <source>
        <dbReference type="Proteomes" id="UP000185678"/>
    </source>
</evidence>
<evidence type="ECO:0000313" key="1">
    <source>
        <dbReference type="EMBL" id="SIS76981.1"/>
    </source>
</evidence>
<proteinExistence type="predicted"/>
<dbReference type="STRING" id="80876.SAMN05421779_103539"/>
<keyword evidence="2" id="KW-1185">Reference proteome</keyword>